<name>A0A8V0ZRZ0_CHICK</name>
<dbReference type="GeneTree" id="ENSGT01150000286902"/>
<dbReference type="SUPFAM" id="SSF56672">
    <property type="entry name" value="DNA/RNA polymerases"/>
    <property type="match status" value="1"/>
</dbReference>
<feature type="domain" description="Reverse transcriptase" evidence="1">
    <location>
        <begin position="1"/>
        <end position="263"/>
    </location>
</feature>
<keyword evidence="3" id="KW-1185">Reference proteome</keyword>
<protein>
    <recommendedName>
        <fullName evidence="1">Reverse transcriptase domain-containing protein</fullName>
    </recommendedName>
</protein>
<evidence type="ECO:0000313" key="3">
    <source>
        <dbReference type="Proteomes" id="UP000000539"/>
    </source>
</evidence>
<sequence>MASRERPEGWRIANVTPVFRKGKKEDPGNYSPVSFPSNPEKVMEQLVLGAISKQLEEKKVIKGGQHGFTKGKLGLTNLVAFYDITTGWARWRRAVDVVYFDFSEAFDAISHNLHVMKLRRCGVDEWMVRWIENWLTGRAQRVVISGAESVWRPVTSDAPQESLLGPVLFNVFISDPDERIQSTLSHFAEDTKLGGVTDMLEGCATIQQDLDRLGSWAGRNLMRFNKSKCRFLHTGRNNHIHQYRSGADLLEMSSVEKDLGVLVDNRLAMISM</sequence>
<dbReference type="Proteomes" id="UP000000539">
    <property type="component" value="Chromosome 6"/>
</dbReference>
<proteinExistence type="predicted"/>
<reference evidence="2" key="1">
    <citation type="submission" date="2020-11" db="EMBL/GenBank/DDBJ databases">
        <title>Gallus gallus (Chicken) genome, bGalGal1, GRCg7b, maternal haplotype autosomes + Z &amp; W.</title>
        <authorList>
            <person name="Warren W."/>
            <person name="Formenti G."/>
            <person name="Fedrigo O."/>
            <person name="Haase B."/>
            <person name="Mountcastle J."/>
            <person name="Balacco J."/>
            <person name="Tracey A."/>
            <person name="Schneider V."/>
            <person name="Okimoto R."/>
            <person name="Cheng H."/>
            <person name="Hawken R."/>
            <person name="Howe K."/>
            <person name="Jarvis E.D."/>
        </authorList>
    </citation>
    <scope>NUCLEOTIDE SEQUENCE [LARGE SCALE GENOMIC DNA]</scope>
    <source>
        <strain evidence="2">Broiler</strain>
    </source>
</reference>
<reference evidence="2" key="2">
    <citation type="submission" date="2025-05" db="UniProtKB">
        <authorList>
            <consortium name="Ensembl"/>
        </authorList>
    </citation>
    <scope>IDENTIFICATION</scope>
    <source>
        <strain evidence="2">broiler</strain>
    </source>
</reference>
<accession>A0A8V0ZRZ0</accession>
<dbReference type="Ensembl" id="ENSGALT00010055127.1">
    <property type="protein sequence ID" value="ENSGALP00010033342.1"/>
    <property type="gene ID" value="ENSGALG00010022661.1"/>
</dbReference>
<evidence type="ECO:0000313" key="2">
    <source>
        <dbReference type="Ensembl" id="ENSGALP00010033335.1"/>
    </source>
</evidence>
<dbReference type="PANTHER" id="PTHR33332">
    <property type="entry name" value="REVERSE TRANSCRIPTASE DOMAIN-CONTAINING PROTEIN"/>
    <property type="match status" value="1"/>
</dbReference>
<dbReference type="Pfam" id="PF00078">
    <property type="entry name" value="RVT_1"/>
    <property type="match status" value="1"/>
</dbReference>
<evidence type="ECO:0000259" key="1">
    <source>
        <dbReference type="PROSITE" id="PS50878"/>
    </source>
</evidence>
<dbReference type="InterPro" id="IPR043502">
    <property type="entry name" value="DNA/RNA_pol_sf"/>
</dbReference>
<organism evidence="2 3">
    <name type="scientific">Gallus gallus</name>
    <name type="common">Chicken</name>
    <dbReference type="NCBI Taxonomy" id="9031"/>
    <lineage>
        <taxon>Eukaryota</taxon>
        <taxon>Metazoa</taxon>
        <taxon>Chordata</taxon>
        <taxon>Craniata</taxon>
        <taxon>Vertebrata</taxon>
        <taxon>Euteleostomi</taxon>
        <taxon>Archelosauria</taxon>
        <taxon>Archosauria</taxon>
        <taxon>Dinosauria</taxon>
        <taxon>Saurischia</taxon>
        <taxon>Theropoda</taxon>
        <taxon>Coelurosauria</taxon>
        <taxon>Aves</taxon>
        <taxon>Neognathae</taxon>
        <taxon>Galloanserae</taxon>
        <taxon>Galliformes</taxon>
        <taxon>Phasianidae</taxon>
        <taxon>Phasianinae</taxon>
        <taxon>Gallus</taxon>
    </lineage>
</organism>
<dbReference type="PROSITE" id="PS50878">
    <property type="entry name" value="RT_POL"/>
    <property type="match status" value="1"/>
</dbReference>
<dbReference type="Ensembl" id="ENSGALT00010055122.1">
    <property type="protein sequence ID" value="ENSGALP00010033338.1"/>
    <property type="gene ID" value="ENSGALG00010022661.1"/>
</dbReference>
<dbReference type="Ensembl" id="ENSGALT00010055119.1">
    <property type="protein sequence ID" value="ENSGALP00010033335.1"/>
    <property type="gene ID" value="ENSGALG00010022661.1"/>
</dbReference>
<dbReference type="CDD" id="cd01650">
    <property type="entry name" value="RT_nLTR_like"/>
    <property type="match status" value="1"/>
</dbReference>
<dbReference type="AlphaFoldDB" id="A0A8V0ZRZ0"/>
<dbReference type="Ensembl" id="ENSGALT00010055130.1">
    <property type="protein sequence ID" value="ENSGALP00010033345.1"/>
    <property type="gene ID" value="ENSGALG00010022661.1"/>
</dbReference>
<dbReference type="InterPro" id="IPR000477">
    <property type="entry name" value="RT_dom"/>
</dbReference>